<proteinExistence type="predicted"/>
<evidence type="ECO:0000313" key="3">
    <source>
        <dbReference type="Proteomes" id="UP001302249"/>
    </source>
</evidence>
<sequence length="114" mass="12526">MKKVIMLVAGLGIAGAVLPATAIAAGRGQVHQRQAAVETRIADGLRSGALNGREAGRLQAQARALAKLERRYRHSGHGLSRAERVALDRRYAALSQRVRVQTHDRQVRRSSHYR</sequence>
<keyword evidence="1" id="KW-0732">Signal</keyword>
<protein>
    <submittedName>
        <fullName evidence="2">Uncharacterized protein</fullName>
    </submittedName>
</protein>
<reference evidence="2 3" key="1">
    <citation type="submission" date="2023-09" db="EMBL/GenBank/DDBJ databases">
        <authorList>
            <person name="Rey-Velasco X."/>
        </authorList>
    </citation>
    <scope>NUCLEOTIDE SEQUENCE [LARGE SCALE GENOMIC DNA]</scope>
    <source>
        <strain evidence="2 3">W311</strain>
    </source>
</reference>
<evidence type="ECO:0000256" key="1">
    <source>
        <dbReference type="SAM" id="SignalP"/>
    </source>
</evidence>
<dbReference type="EMBL" id="CP135076">
    <property type="protein sequence ID" value="WNO54553.1"/>
    <property type="molecule type" value="Genomic_DNA"/>
</dbReference>
<dbReference type="Proteomes" id="UP001302249">
    <property type="component" value="Chromosome"/>
</dbReference>
<accession>A0ABZ0BB18</accession>
<keyword evidence="3" id="KW-1185">Reference proteome</keyword>
<dbReference type="RefSeq" id="WP_313917173.1">
    <property type="nucleotide sequence ID" value="NZ_CP135076.1"/>
</dbReference>
<feature type="signal peptide" evidence="1">
    <location>
        <begin position="1"/>
        <end position="24"/>
    </location>
</feature>
<name>A0ABZ0BB18_9SPHN</name>
<evidence type="ECO:0000313" key="2">
    <source>
        <dbReference type="EMBL" id="WNO54553.1"/>
    </source>
</evidence>
<gene>
    <name evidence="2" type="ORF">RPR59_04670</name>
</gene>
<feature type="chain" id="PRO_5046016560" evidence="1">
    <location>
        <begin position="25"/>
        <end position="114"/>
    </location>
</feature>
<organism evidence="2 3">
    <name type="scientific">Stakelama saccharophila</name>
    <dbReference type="NCBI Taxonomy" id="3075605"/>
    <lineage>
        <taxon>Bacteria</taxon>
        <taxon>Pseudomonadati</taxon>
        <taxon>Pseudomonadota</taxon>
        <taxon>Alphaproteobacteria</taxon>
        <taxon>Sphingomonadales</taxon>
        <taxon>Sphingomonadaceae</taxon>
        <taxon>Stakelama</taxon>
    </lineage>
</organism>